<protein>
    <recommendedName>
        <fullName evidence="3">Polysaccharide deacetylase</fullName>
    </recommendedName>
</protein>
<accession>A0A5B9QMX2</accession>
<reference evidence="1 2" key="1">
    <citation type="submission" date="2019-08" db="EMBL/GenBank/DDBJ databases">
        <title>Deep-cultivation of Planctomycetes and their phenomic and genomic characterization uncovers novel biology.</title>
        <authorList>
            <person name="Wiegand S."/>
            <person name="Jogler M."/>
            <person name="Boedeker C."/>
            <person name="Pinto D."/>
            <person name="Vollmers J."/>
            <person name="Rivas-Marin E."/>
            <person name="Kohn T."/>
            <person name="Peeters S.H."/>
            <person name="Heuer A."/>
            <person name="Rast P."/>
            <person name="Oberbeckmann S."/>
            <person name="Bunk B."/>
            <person name="Jeske O."/>
            <person name="Meyerdierks A."/>
            <person name="Storesund J.E."/>
            <person name="Kallscheuer N."/>
            <person name="Luecker S."/>
            <person name="Lage O.M."/>
            <person name="Pohl T."/>
            <person name="Merkel B.J."/>
            <person name="Hornburger P."/>
            <person name="Mueller R.-W."/>
            <person name="Bruemmer F."/>
            <person name="Labrenz M."/>
            <person name="Spormann A.M."/>
            <person name="Op den Camp H."/>
            <person name="Overmann J."/>
            <person name="Amann R."/>
            <person name="Jetten M.S.M."/>
            <person name="Mascher T."/>
            <person name="Medema M.H."/>
            <person name="Devos D.P."/>
            <person name="Kaster A.-K."/>
            <person name="Ovreas L."/>
            <person name="Rohde M."/>
            <person name="Galperin M.Y."/>
            <person name="Jogler C."/>
        </authorList>
    </citation>
    <scope>NUCLEOTIDE SEQUENCE [LARGE SCALE GENOMIC DNA]</scope>
    <source>
        <strain evidence="1 2">UC8</strain>
    </source>
</reference>
<proteinExistence type="predicted"/>
<evidence type="ECO:0000313" key="1">
    <source>
        <dbReference type="EMBL" id="QEG38970.1"/>
    </source>
</evidence>
<sequence length="383" mass="44208">MLIHDCQRSPARRAEQDAFYRFAFQGAAGDVLQQHFQRDVEQARLSLKFRLYYRFRHLLPIAMRQRLQRGRNQGLQVADDWYLSPEFVADLRAALALQPAAEVLHPWPDGHHMASVLTHDVETRSGVALVDRLAALEESRGLRSCWNFIPYKYALDEGLLADLKQRGHEVGVHGYNHDGRLFESRRVFDRRVPAINEALTKLDSVGFRAPMVHRNLQWLQALTIDYDASCFDVDPYQAMPGGIGSVWPFMAGKFVELPYTLPQDHTLFVTLKQESTKIWLRKLDLLQSLAGMALMLTHPDYTDSPLRRDTYAAYLDKIAEQPGCWHALPHQVARWWRQRDALQYSQDSDSLEAHETNSPQPRWVCLHELFQMAKDSSANKFLD</sequence>
<dbReference type="Proteomes" id="UP000325286">
    <property type="component" value="Chromosome"/>
</dbReference>
<dbReference type="OrthoDB" id="9806342at2"/>
<evidence type="ECO:0000313" key="2">
    <source>
        <dbReference type="Proteomes" id="UP000325286"/>
    </source>
</evidence>
<dbReference type="EMBL" id="CP042914">
    <property type="protein sequence ID" value="QEG38970.1"/>
    <property type="molecule type" value="Genomic_DNA"/>
</dbReference>
<dbReference type="RefSeq" id="WP_068140647.1">
    <property type="nucleotide sequence ID" value="NZ_CP042914.1"/>
</dbReference>
<organism evidence="1 2">
    <name type="scientific">Roseimaritima ulvae</name>
    <dbReference type="NCBI Taxonomy" id="980254"/>
    <lineage>
        <taxon>Bacteria</taxon>
        <taxon>Pseudomonadati</taxon>
        <taxon>Planctomycetota</taxon>
        <taxon>Planctomycetia</taxon>
        <taxon>Pirellulales</taxon>
        <taxon>Pirellulaceae</taxon>
        <taxon>Roseimaritima</taxon>
    </lineage>
</organism>
<dbReference type="KEGG" id="rul:UC8_09310"/>
<dbReference type="GO" id="GO:0005975">
    <property type="term" value="P:carbohydrate metabolic process"/>
    <property type="evidence" value="ECO:0007669"/>
    <property type="project" value="InterPro"/>
</dbReference>
<keyword evidence="2" id="KW-1185">Reference proteome</keyword>
<dbReference type="InterPro" id="IPR011330">
    <property type="entry name" value="Glyco_hydro/deAcase_b/a-brl"/>
</dbReference>
<dbReference type="Gene3D" id="3.20.20.370">
    <property type="entry name" value="Glycoside hydrolase/deacetylase"/>
    <property type="match status" value="1"/>
</dbReference>
<gene>
    <name evidence="1" type="ORF">UC8_09310</name>
</gene>
<dbReference type="SUPFAM" id="SSF88713">
    <property type="entry name" value="Glycoside hydrolase/deacetylase"/>
    <property type="match status" value="1"/>
</dbReference>
<evidence type="ECO:0008006" key="3">
    <source>
        <dbReference type="Google" id="ProtNLM"/>
    </source>
</evidence>
<name>A0A5B9QMX2_9BACT</name>
<dbReference type="AlphaFoldDB" id="A0A5B9QMX2"/>